<dbReference type="PANTHER" id="PTHR35402">
    <property type="entry name" value="INTEGRAL MEMBRANE PROTEIN-RELATED"/>
    <property type="match status" value="1"/>
</dbReference>
<organism evidence="8 9">
    <name type="scientific">Candidatus Iainarchaeum sp</name>
    <dbReference type="NCBI Taxonomy" id="3101447"/>
    <lineage>
        <taxon>Archaea</taxon>
        <taxon>Candidatus Iainarchaeota</taxon>
        <taxon>Candidatus Iainarchaeia</taxon>
        <taxon>Candidatus Iainarchaeales</taxon>
        <taxon>Candidatus Iainarchaeaceae</taxon>
        <taxon>Candidatus Iainarchaeum</taxon>
    </lineage>
</organism>
<feature type="transmembrane region" description="Helical" evidence="6">
    <location>
        <begin position="51"/>
        <end position="78"/>
    </location>
</feature>
<keyword evidence="3 6" id="KW-0812">Transmembrane</keyword>
<evidence type="ECO:0000313" key="8">
    <source>
        <dbReference type="EMBL" id="NMA44456.1"/>
    </source>
</evidence>
<gene>
    <name evidence="8" type="ORF">GX950_01425</name>
</gene>
<dbReference type="InterPro" id="IPR042094">
    <property type="entry name" value="T2SS_GspF_sf"/>
</dbReference>
<dbReference type="Pfam" id="PF00482">
    <property type="entry name" value="T2SSF"/>
    <property type="match status" value="1"/>
</dbReference>
<evidence type="ECO:0000256" key="4">
    <source>
        <dbReference type="ARBA" id="ARBA00022989"/>
    </source>
</evidence>
<feature type="domain" description="Type II secretion system protein GspF" evidence="7">
    <location>
        <begin position="127"/>
        <end position="251"/>
    </location>
</feature>
<evidence type="ECO:0000313" key="9">
    <source>
        <dbReference type="Proteomes" id="UP000526302"/>
    </source>
</evidence>
<reference evidence="8 9" key="1">
    <citation type="journal article" date="2020" name="Biotechnol. Biofuels">
        <title>New insights from the biogas microbiome by comprehensive genome-resolved metagenomics of nearly 1600 species originating from multiple anaerobic digesters.</title>
        <authorList>
            <person name="Campanaro S."/>
            <person name="Treu L."/>
            <person name="Rodriguez-R L.M."/>
            <person name="Kovalovszki A."/>
            <person name="Ziels R.M."/>
            <person name="Maus I."/>
            <person name="Zhu X."/>
            <person name="Kougias P.G."/>
            <person name="Basile A."/>
            <person name="Luo G."/>
            <person name="Schluter A."/>
            <person name="Konstantinidis K.T."/>
            <person name="Angelidaki I."/>
        </authorList>
    </citation>
    <scope>NUCLEOTIDE SEQUENCE [LARGE SCALE GENOMIC DNA]</scope>
    <source>
        <strain evidence="8">AS22ysBPME_79</strain>
    </source>
</reference>
<feature type="transmembrane region" description="Helical" evidence="6">
    <location>
        <begin position="84"/>
        <end position="106"/>
    </location>
</feature>
<feature type="transmembrane region" description="Helical" evidence="6">
    <location>
        <begin position="232"/>
        <end position="257"/>
    </location>
</feature>
<dbReference type="InterPro" id="IPR018076">
    <property type="entry name" value="T2SS_GspF_dom"/>
</dbReference>
<dbReference type="GO" id="GO:0005886">
    <property type="term" value="C:plasma membrane"/>
    <property type="evidence" value="ECO:0007669"/>
    <property type="project" value="UniProtKB-SubCell"/>
</dbReference>
<sequence>MNKNPLMMLFPIDKAEHVPGFLKSVGRFIAKIFFEIKYDLQKSNINYSAGAYCLASLFSALIYSFVFLFIGMVFGVLITRTINSTTIMVMLVFSIMAFFGAMTFHLSYPKIASKQLAGLIEQDLLFALRTMLIQISSGTSLFETIKSISKSNYGQVSKEFELVVKDINSGMSETKALERLAFKTKSEVLKKTIWQIITTLKSGGSLTNALHAQVDSLVEQQRESIKRYSAELNLWTLIYLIVAAALPSLGVTFLVIASSISGGGIGQNAVIAIVLIAFLIQGGLILLVRAKVPKVIK</sequence>
<keyword evidence="5 6" id="KW-0472">Membrane</keyword>
<dbReference type="AlphaFoldDB" id="A0A7K4BYX0"/>
<proteinExistence type="predicted"/>
<dbReference type="Gene3D" id="1.20.81.30">
    <property type="entry name" value="Type II secretion system (T2SS), domain F"/>
    <property type="match status" value="1"/>
</dbReference>
<evidence type="ECO:0000256" key="2">
    <source>
        <dbReference type="ARBA" id="ARBA00022475"/>
    </source>
</evidence>
<evidence type="ECO:0000259" key="7">
    <source>
        <dbReference type="Pfam" id="PF00482"/>
    </source>
</evidence>
<dbReference type="EMBL" id="JAAZKV010000011">
    <property type="protein sequence ID" value="NMA44456.1"/>
    <property type="molecule type" value="Genomic_DNA"/>
</dbReference>
<comment type="caution">
    <text evidence="8">The sequence shown here is derived from an EMBL/GenBank/DDBJ whole genome shotgun (WGS) entry which is preliminary data.</text>
</comment>
<keyword evidence="2" id="KW-1003">Cell membrane</keyword>
<evidence type="ECO:0000256" key="1">
    <source>
        <dbReference type="ARBA" id="ARBA00004651"/>
    </source>
</evidence>
<evidence type="ECO:0000256" key="5">
    <source>
        <dbReference type="ARBA" id="ARBA00023136"/>
    </source>
</evidence>
<dbReference type="Proteomes" id="UP000526302">
    <property type="component" value="Unassembled WGS sequence"/>
</dbReference>
<name>A0A7K4BYX0_9ARCH</name>
<feature type="transmembrane region" description="Helical" evidence="6">
    <location>
        <begin position="269"/>
        <end position="288"/>
    </location>
</feature>
<evidence type="ECO:0000256" key="6">
    <source>
        <dbReference type="SAM" id="Phobius"/>
    </source>
</evidence>
<accession>A0A7K4BYX0</accession>
<comment type="subcellular location">
    <subcellularLocation>
        <location evidence="1">Cell membrane</location>
        <topology evidence="1">Multi-pass membrane protein</topology>
    </subcellularLocation>
</comment>
<keyword evidence="4 6" id="KW-1133">Transmembrane helix</keyword>
<evidence type="ECO:0000256" key="3">
    <source>
        <dbReference type="ARBA" id="ARBA00022692"/>
    </source>
</evidence>
<protein>
    <recommendedName>
        <fullName evidence="7">Type II secretion system protein GspF domain-containing protein</fullName>
    </recommendedName>
</protein>
<dbReference type="InterPro" id="IPR056569">
    <property type="entry name" value="ArlJ-like"/>
</dbReference>